<dbReference type="Gene3D" id="1.20.120.330">
    <property type="entry name" value="Nucleotidyltransferases domain 2"/>
    <property type="match status" value="2"/>
</dbReference>
<evidence type="ECO:0000256" key="4">
    <source>
        <dbReference type="ARBA" id="ARBA00022840"/>
    </source>
</evidence>
<dbReference type="HOGENOM" id="CLU_006233_0_1_7"/>
<feature type="domain" description="PII-uridylyltransferase/Glutamine-synthetase adenylyltransferase" evidence="8">
    <location>
        <begin position="852"/>
        <end position="938"/>
    </location>
</feature>
<dbReference type="SUPFAM" id="SSF81301">
    <property type="entry name" value="Nucleotidyltransferase"/>
    <property type="match status" value="2"/>
</dbReference>
<dbReference type="Gene3D" id="3.30.460.10">
    <property type="entry name" value="Beta Polymerase, domain 2"/>
    <property type="match status" value="2"/>
</dbReference>
<dbReference type="AlphaFoldDB" id="B8FLB1"/>
<dbReference type="PANTHER" id="PTHR30621">
    <property type="entry name" value="GLUTAMINE SYNTHETASE ADENYLYLTRANSFERASE"/>
    <property type="match status" value="1"/>
</dbReference>
<dbReference type="InterPro" id="IPR043519">
    <property type="entry name" value="NT_sf"/>
</dbReference>
<evidence type="ECO:0000256" key="2">
    <source>
        <dbReference type="ARBA" id="ARBA00022695"/>
    </source>
</evidence>
<name>B8FLB1_DESAL</name>
<dbReference type="GO" id="GO:0005524">
    <property type="term" value="F:ATP binding"/>
    <property type="evidence" value="ECO:0007669"/>
    <property type="project" value="UniProtKB-KW"/>
</dbReference>
<dbReference type="NCBIfam" id="NF008292">
    <property type="entry name" value="PRK11072.1"/>
    <property type="match status" value="1"/>
</dbReference>
<keyword evidence="2 9" id="KW-0548">Nucleotidyltransferase</keyword>
<dbReference type="HAMAP" id="MF_00802">
    <property type="entry name" value="GlnE"/>
    <property type="match status" value="1"/>
</dbReference>
<protein>
    <submittedName>
        <fullName evidence="9">(Glutamate--ammonia-ligase) adenylyltransferase</fullName>
        <ecNumber evidence="9">2.7.7.42</ecNumber>
    </submittedName>
</protein>
<dbReference type="GO" id="GO:0005829">
    <property type="term" value="C:cytosol"/>
    <property type="evidence" value="ECO:0007669"/>
    <property type="project" value="TreeGrafter"/>
</dbReference>
<feature type="domain" description="Glutamate-ammonia ligase adenylyltransferase repeated" evidence="7">
    <location>
        <begin position="575"/>
        <end position="827"/>
    </location>
</feature>
<reference evidence="9 10" key="1">
    <citation type="journal article" date="2012" name="Environ. Microbiol.">
        <title>The genome sequence of Desulfatibacillum alkenivorans AK-01: a blueprint for anaerobic alkane oxidation.</title>
        <authorList>
            <person name="Callaghan A.V."/>
            <person name="Morris B.E."/>
            <person name="Pereira I.A."/>
            <person name="McInerney M.J."/>
            <person name="Austin R.N."/>
            <person name="Groves J.T."/>
            <person name="Kukor J.J."/>
            <person name="Suflita J.M."/>
            <person name="Young L.Y."/>
            <person name="Zylstra G.J."/>
            <person name="Wawrik B."/>
        </authorList>
    </citation>
    <scope>NUCLEOTIDE SEQUENCE [LARGE SCALE GENOMIC DNA]</scope>
    <source>
        <strain evidence="9 10">AK-01</strain>
    </source>
</reference>
<dbReference type="EC" id="2.7.7.42" evidence="9"/>
<feature type="domain" description="Glutamate-ammonia ligase adenylyltransferase repeated" evidence="7">
    <location>
        <begin position="54"/>
        <end position="298"/>
    </location>
</feature>
<dbReference type="EMBL" id="CP001322">
    <property type="protein sequence ID" value="ACL05057.1"/>
    <property type="molecule type" value="Genomic_DNA"/>
</dbReference>
<dbReference type="SUPFAM" id="SSF81593">
    <property type="entry name" value="Nucleotidyltransferase substrate binding subunit/domain"/>
    <property type="match status" value="2"/>
</dbReference>
<dbReference type="eggNOG" id="COG1391">
    <property type="taxonomic scope" value="Bacteria"/>
</dbReference>
<evidence type="ECO:0000256" key="3">
    <source>
        <dbReference type="ARBA" id="ARBA00022741"/>
    </source>
</evidence>
<gene>
    <name evidence="9" type="ordered locus">Dalk_3368</name>
</gene>
<dbReference type="GO" id="GO:0000820">
    <property type="term" value="P:regulation of glutamine family amino acid metabolic process"/>
    <property type="evidence" value="ECO:0007669"/>
    <property type="project" value="TreeGrafter"/>
</dbReference>
<evidence type="ECO:0000256" key="1">
    <source>
        <dbReference type="ARBA" id="ARBA00022679"/>
    </source>
</evidence>
<evidence type="ECO:0000256" key="6">
    <source>
        <dbReference type="ARBA" id="ARBA00023268"/>
    </source>
</evidence>
<keyword evidence="3" id="KW-0547">Nucleotide-binding</keyword>
<dbReference type="RefSeq" id="WP_015948114.1">
    <property type="nucleotide sequence ID" value="NC_011768.1"/>
</dbReference>
<keyword evidence="10" id="KW-1185">Reference proteome</keyword>
<sequence>MKNQSYSDWAEQVKAVELPAALMGRMEERVDAFAEELEAKGLEPPFNEQVLSSLPLVFTCSDFVYQYAQRFTGEFCDLAKADLRSVSAEAQMRSALDQFCRGVEDKDGLMAALRRFRNREMVRIAWRDLAGWDDLFRTLHSLSALARACIDKAQAVLSDWMTPKWGVPTGPEGQKVGLVVMGMGKLGAQELNFSSDIDLIFSYKHTGTTQGGEKSVTNLEYFTKLCKDLIKVIGAKTDLGQVFRVDMRLRPDGANGPMVMPFSAMEQYYEFQGREWERYAWIKARPVAGDIKAGMDLLRILKPFLYRKYLDYTVFEALREMKRMISLEVKRKGLEHDIKIGPGGIREIEFVGQVMQLLRGGVLPVLQEPGIMKILDLLGENKLLPLDVCEDLKEGYILLRKTENRIQEFADRQEHKIPRTQTEQMCLSLSMGYFAWEDFEHVLARHRDKVQFHFEELLADPEEKQPSVGEDQALLWVWHQTVPVEQAVEMLALAGFDDPEQAEKMVSDLKKSPQGRSLSEHARLQLDRLIPSVLAEAGKADQPEVALKRVLTLVEAVIRRTAYLSLLVENPEVLERLVKLCDSSPLIASLVTRYPALLDELMDPGILYTPLRRWELDRELHLRLRGLDPEDEEEFLEQLRMFKQVNVLRVIAADVTGALPLMRVSDHLTEIAECILTKSLDMAWNHVVKKHGEPTCQLNSGQCQRGFSVVAYGKLGGIELSYGSDLDMVFLHAGITGEMTKSSNPLYNGAFFARLGQRVIHILGAHTPSGVCYETDMRLRPSGGGGLLVSHVDAFQDYQRNQARTWEHQALVRARPVAGDVAMASRFFKIRREVLCTFRNDTTLKAEVVKMRNLMKKELEKKEKGLFDIKQGPGGIVDIEFLVQYLVLSRAHDTPSLTDWTDNMRLLEAVTAAQLMPETMATSLKEAYLALRGHVHALAREDKPAMVPLEEVEEVRQKVMAAWRHFFGK</sequence>
<dbReference type="InterPro" id="IPR013546">
    <property type="entry name" value="PII_UdlTrfase/GS_AdlTrfase"/>
</dbReference>
<evidence type="ECO:0000259" key="7">
    <source>
        <dbReference type="Pfam" id="PF03710"/>
    </source>
</evidence>
<feature type="domain" description="PII-uridylyltransferase/Glutamine-synthetase adenylyltransferase" evidence="8">
    <location>
        <begin position="319"/>
        <end position="458"/>
    </location>
</feature>
<proteinExistence type="inferred from homology"/>
<dbReference type="GO" id="GO:0008882">
    <property type="term" value="F:[glutamate-ammonia-ligase] adenylyltransferase activity"/>
    <property type="evidence" value="ECO:0007669"/>
    <property type="project" value="UniProtKB-EC"/>
</dbReference>
<organism evidence="9 10">
    <name type="scientific">Desulfatibacillum aliphaticivorans</name>
    <dbReference type="NCBI Taxonomy" id="218208"/>
    <lineage>
        <taxon>Bacteria</taxon>
        <taxon>Pseudomonadati</taxon>
        <taxon>Thermodesulfobacteriota</taxon>
        <taxon>Desulfobacteria</taxon>
        <taxon>Desulfobacterales</taxon>
        <taxon>Desulfatibacillaceae</taxon>
        <taxon>Desulfatibacillum</taxon>
    </lineage>
</organism>
<dbReference type="KEGG" id="dal:Dalk_3368"/>
<keyword evidence="5" id="KW-0460">Magnesium</keyword>
<evidence type="ECO:0000259" key="8">
    <source>
        <dbReference type="Pfam" id="PF08335"/>
    </source>
</evidence>
<dbReference type="InterPro" id="IPR005190">
    <property type="entry name" value="GlnE_rpt_dom"/>
</dbReference>
<dbReference type="FunFam" id="1.20.120.330:FF:000005">
    <property type="entry name" value="Bifunctional glutamine synthetase adenylyltransferase/adenylyl-removing enzyme"/>
    <property type="match status" value="1"/>
</dbReference>
<keyword evidence="4" id="KW-0067">ATP-binding</keyword>
<dbReference type="Gene3D" id="1.20.120.1510">
    <property type="match status" value="1"/>
</dbReference>
<keyword evidence="6" id="KW-0511">Multifunctional enzyme</keyword>
<dbReference type="Pfam" id="PF08335">
    <property type="entry name" value="GlnD_UR_UTase"/>
    <property type="match status" value="2"/>
</dbReference>
<dbReference type="FunFam" id="3.30.460.10:FF:000009">
    <property type="entry name" value="Bifunctional glutamine synthetase adenylyltransferase/adenylyl-removing enzyme"/>
    <property type="match status" value="1"/>
</dbReference>
<dbReference type="InterPro" id="IPR023057">
    <property type="entry name" value="GlnE"/>
</dbReference>
<evidence type="ECO:0000256" key="5">
    <source>
        <dbReference type="ARBA" id="ARBA00022842"/>
    </source>
</evidence>
<dbReference type="CDD" id="cd05401">
    <property type="entry name" value="NT_GlnE_GlnD_like"/>
    <property type="match status" value="2"/>
</dbReference>
<dbReference type="PANTHER" id="PTHR30621:SF0">
    <property type="entry name" value="BIFUNCTIONAL GLUTAMINE SYNTHETASE ADENYLYLTRANSFERASE_ADENYLYL-REMOVING ENZYME"/>
    <property type="match status" value="1"/>
</dbReference>
<accession>B8FLB1</accession>
<dbReference type="Pfam" id="PF03710">
    <property type="entry name" value="GlnE"/>
    <property type="match status" value="2"/>
</dbReference>
<dbReference type="Proteomes" id="UP000000739">
    <property type="component" value="Chromosome"/>
</dbReference>
<evidence type="ECO:0000313" key="10">
    <source>
        <dbReference type="Proteomes" id="UP000000739"/>
    </source>
</evidence>
<evidence type="ECO:0000313" key="9">
    <source>
        <dbReference type="EMBL" id="ACL05057.1"/>
    </source>
</evidence>
<keyword evidence="1 9" id="KW-0808">Transferase</keyword>